<accession>T1IF35</accession>
<proteinExistence type="predicted"/>
<dbReference type="Proteomes" id="UP000015103">
    <property type="component" value="Unassembled WGS sequence"/>
</dbReference>
<dbReference type="InParanoid" id="T1IF35"/>
<sequence length="461" mass="53895">MEYDTFYTYMNFDFLIVSAPTFKEQQQVIKKPPPKNVFQFVEYLSHLKENGELEREKIDLKKLARWYEQGRISDIKIKKSIKDLKNKKHTSLSNEENKKIFFFARIKSETRMQFNASCSNIANCVSVKSRDRLLQVDSNSESEGCDQLKQVIDFFLDEDDVINLCAPLNAESSNEIECKLNKGLEKSYYFMLRKALLHATKQLISPAESVIMEKMAVEYGNPKVMVLRHRNTVLINLIKESNSKPLIIPKCDLKMVKCDNPCKKYPNKNTLRNKFISCMMRHFPVKFIRVLVSHLNSNKYEKKMNLKVIKKKVQKLRTQNELSLKELGILSDHFKTMQALQKVLSIKKAKDIMKPTFPKCMKRKITDKYNLRTRKINDMNKIKRNLLTNALATHKNYKGFVNHMFAIGVLNENPKWRRNFVKIPGYHTNTTVRTTSEKSLHTIKKSDETIFESGLSMKPPE</sequence>
<dbReference type="VEuPathDB" id="VectorBase:RPRC014904"/>
<dbReference type="EMBL" id="ACPB03011954">
    <property type="status" value="NOT_ANNOTATED_CDS"/>
    <property type="molecule type" value="Genomic_DNA"/>
</dbReference>
<reference evidence="1" key="1">
    <citation type="submission" date="2015-05" db="UniProtKB">
        <authorList>
            <consortium name="EnsemblMetazoa"/>
        </authorList>
    </citation>
    <scope>IDENTIFICATION</scope>
</reference>
<keyword evidence="2" id="KW-1185">Reference proteome</keyword>
<evidence type="ECO:0000313" key="2">
    <source>
        <dbReference type="Proteomes" id="UP000015103"/>
    </source>
</evidence>
<protein>
    <submittedName>
        <fullName evidence="1">Uncharacterized protein</fullName>
    </submittedName>
</protein>
<evidence type="ECO:0000313" key="1">
    <source>
        <dbReference type="EnsemblMetazoa" id="RPRC014904-PA"/>
    </source>
</evidence>
<organism evidence="1 2">
    <name type="scientific">Rhodnius prolixus</name>
    <name type="common">Triatomid bug</name>
    <dbReference type="NCBI Taxonomy" id="13249"/>
    <lineage>
        <taxon>Eukaryota</taxon>
        <taxon>Metazoa</taxon>
        <taxon>Ecdysozoa</taxon>
        <taxon>Arthropoda</taxon>
        <taxon>Hexapoda</taxon>
        <taxon>Insecta</taxon>
        <taxon>Pterygota</taxon>
        <taxon>Neoptera</taxon>
        <taxon>Paraneoptera</taxon>
        <taxon>Hemiptera</taxon>
        <taxon>Heteroptera</taxon>
        <taxon>Panheteroptera</taxon>
        <taxon>Cimicomorpha</taxon>
        <taxon>Reduviidae</taxon>
        <taxon>Triatominae</taxon>
        <taxon>Rhodnius</taxon>
    </lineage>
</organism>
<name>T1IF35_RHOPR</name>
<dbReference type="HOGENOM" id="CLU_593556_0_0_1"/>
<dbReference type="AlphaFoldDB" id="T1IF35"/>
<dbReference type="EnsemblMetazoa" id="RPRC014904-RA">
    <property type="protein sequence ID" value="RPRC014904-PA"/>
    <property type="gene ID" value="RPRC014904"/>
</dbReference>